<proteinExistence type="inferred from homology"/>
<keyword evidence="1" id="KW-0931">ER-Golgi transport</keyword>
<evidence type="ECO:0000313" key="3">
    <source>
        <dbReference type="EMBL" id="MBA0676196.1"/>
    </source>
</evidence>
<comment type="similarity">
    <text evidence="1">Belongs to the BCAP29/BCAP31 family.</text>
</comment>
<sequence length="131" mass="14470">MHLFLSLLLLSEMTLLFALVFSSTLRELITMMLGKIVEGKGGAISLPVVATLTVVFISMVYDAKGIWTEDVVLNAADEVLMVNLVLKATLMGFALYLALITYGFHKYIKGSRPWEAAKEKKPICTPKDCNN</sequence>
<keyword evidence="4" id="KW-1185">Reference proteome</keyword>
<keyword evidence="1" id="KW-1133">Transmembrane helix</keyword>
<protein>
    <recommendedName>
        <fullName evidence="1">Endoplasmic reticulum transmembrane protein</fullName>
    </recommendedName>
</protein>
<dbReference type="PANTHER" id="PTHR12701:SF42">
    <property type="entry name" value="ENDOPLASMIC RETICULUM TRANSMEMBRANE PROTEIN"/>
    <property type="match status" value="1"/>
</dbReference>
<feature type="chain" id="PRO_5029551450" description="Endoplasmic reticulum transmembrane protein" evidence="2">
    <location>
        <begin position="19"/>
        <end position="131"/>
    </location>
</feature>
<comment type="subcellular location">
    <subcellularLocation>
        <location evidence="1">Endoplasmic reticulum membrane</location>
        <topology evidence="1">Multi-pass membrane protein</topology>
    </subcellularLocation>
</comment>
<organism evidence="3 4">
    <name type="scientific">Gossypium aridum</name>
    <name type="common">American cotton</name>
    <name type="synonym">Erioxylum aridum</name>
    <dbReference type="NCBI Taxonomy" id="34290"/>
    <lineage>
        <taxon>Eukaryota</taxon>
        <taxon>Viridiplantae</taxon>
        <taxon>Streptophyta</taxon>
        <taxon>Embryophyta</taxon>
        <taxon>Tracheophyta</taxon>
        <taxon>Spermatophyta</taxon>
        <taxon>Magnoliopsida</taxon>
        <taxon>eudicotyledons</taxon>
        <taxon>Gunneridae</taxon>
        <taxon>Pentapetalae</taxon>
        <taxon>rosids</taxon>
        <taxon>malvids</taxon>
        <taxon>Malvales</taxon>
        <taxon>Malvaceae</taxon>
        <taxon>Malvoideae</taxon>
        <taxon>Gossypium</taxon>
    </lineage>
</organism>
<accession>A0A7J8WMH8</accession>
<dbReference type="EMBL" id="JABFAA010000002">
    <property type="protein sequence ID" value="MBA0676196.1"/>
    <property type="molecule type" value="Genomic_DNA"/>
</dbReference>
<keyword evidence="2" id="KW-0732">Signal</keyword>
<dbReference type="AlphaFoldDB" id="A0A7J8WMH8"/>
<comment type="function">
    <text evidence="1">May play a role in anterograde transport of membrane proteins from the endoplasmic reticulum to the Golgi.</text>
</comment>
<dbReference type="GO" id="GO:0070973">
    <property type="term" value="P:protein localization to endoplasmic reticulum exit site"/>
    <property type="evidence" value="ECO:0007669"/>
    <property type="project" value="UniProtKB-UniRule"/>
</dbReference>
<keyword evidence="1" id="KW-0472">Membrane</keyword>
<dbReference type="GO" id="GO:0006886">
    <property type="term" value="P:intracellular protein transport"/>
    <property type="evidence" value="ECO:0007669"/>
    <property type="project" value="UniProtKB-UniRule"/>
</dbReference>
<evidence type="ECO:0000256" key="1">
    <source>
        <dbReference type="RuleBase" id="RU367026"/>
    </source>
</evidence>
<dbReference type="Proteomes" id="UP000593577">
    <property type="component" value="Unassembled WGS sequence"/>
</dbReference>
<gene>
    <name evidence="3" type="ORF">Goari_017697</name>
</gene>
<evidence type="ECO:0000256" key="2">
    <source>
        <dbReference type="SAM" id="SignalP"/>
    </source>
</evidence>
<name>A0A7J8WMH8_GOSAI</name>
<keyword evidence="1" id="KW-0653">Protein transport</keyword>
<keyword evidence="1" id="KW-0813">Transport</keyword>
<comment type="caution">
    <text evidence="1">Lacks conserved residue(s) required for the propagation of feature annotation.</text>
</comment>
<dbReference type="PANTHER" id="PTHR12701">
    <property type="entry name" value="BCR-ASSOCIATED PROTEIN, BAP"/>
    <property type="match status" value="1"/>
</dbReference>
<keyword evidence="1" id="KW-0256">Endoplasmic reticulum</keyword>
<feature type="transmembrane region" description="Helical" evidence="1">
    <location>
        <begin position="42"/>
        <end position="63"/>
    </location>
</feature>
<feature type="signal peptide" evidence="2">
    <location>
        <begin position="1"/>
        <end position="18"/>
    </location>
</feature>
<feature type="transmembrane region" description="Helical" evidence="1">
    <location>
        <begin position="84"/>
        <end position="104"/>
    </location>
</feature>
<keyword evidence="1" id="KW-0812">Transmembrane</keyword>
<evidence type="ECO:0000313" key="4">
    <source>
        <dbReference type="Proteomes" id="UP000593577"/>
    </source>
</evidence>
<comment type="caution">
    <text evidence="3">The sequence shown here is derived from an EMBL/GenBank/DDBJ whole genome shotgun (WGS) entry which is preliminary data.</text>
</comment>
<dbReference type="InterPro" id="IPR008417">
    <property type="entry name" value="BAP29/BAP31"/>
</dbReference>
<reference evidence="3 4" key="1">
    <citation type="journal article" date="2019" name="Genome Biol. Evol.">
        <title>Insights into the evolution of the New World diploid cottons (Gossypium, subgenus Houzingenia) based on genome sequencing.</title>
        <authorList>
            <person name="Grover C.E."/>
            <person name="Arick M.A. 2nd"/>
            <person name="Thrash A."/>
            <person name="Conover J.L."/>
            <person name="Sanders W.S."/>
            <person name="Peterson D.G."/>
            <person name="Frelichowski J.E."/>
            <person name="Scheffler J.A."/>
            <person name="Scheffler B.E."/>
            <person name="Wendel J.F."/>
        </authorList>
    </citation>
    <scope>NUCLEOTIDE SEQUENCE [LARGE SCALE GENOMIC DNA]</scope>
    <source>
        <strain evidence="3">185</strain>
        <tissue evidence="3">Leaf</tissue>
    </source>
</reference>
<dbReference type="GO" id="GO:0006888">
    <property type="term" value="P:endoplasmic reticulum to Golgi vesicle-mediated transport"/>
    <property type="evidence" value="ECO:0007669"/>
    <property type="project" value="UniProtKB-UniRule"/>
</dbReference>
<dbReference type="GO" id="GO:0005789">
    <property type="term" value="C:endoplasmic reticulum membrane"/>
    <property type="evidence" value="ECO:0007669"/>
    <property type="project" value="UniProtKB-SubCell"/>
</dbReference>